<evidence type="ECO:0000313" key="2">
    <source>
        <dbReference type="Proteomes" id="UP000314223"/>
    </source>
</evidence>
<dbReference type="Proteomes" id="UP000314223">
    <property type="component" value="Unassembled WGS sequence"/>
</dbReference>
<dbReference type="Gene3D" id="1.10.10.10">
    <property type="entry name" value="Winged helix-like DNA-binding domain superfamily/Winged helix DNA-binding domain"/>
    <property type="match status" value="1"/>
</dbReference>
<accession>A0A5C4X5N2</accession>
<dbReference type="AlphaFoldDB" id="A0A5C4X5N2"/>
<evidence type="ECO:0008006" key="3">
    <source>
        <dbReference type="Google" id="ProtNLM"/>
    </source>
</evidence>
<protein>
    <recommendedName>
        <fullName evidence="3">Transposase</fullName>
    </recommendedName>
</protein>
<gene>
    <name evidence="1" type="ORF">FHQ09_05890</name>
</gene>
<dbReference type="EMBL" id="VDMQ01000003">
    <property type="protein sequence ID" value="TNM56142.1"/>
    <property type="molecule type" value="Genomic_DNA"/>
</dbReference>
<proteinExistence type="predicted"/>
<sequence length="60" mass="6660">MSGRTALLPNPKDPTELHARTTRLAVEARRDPAMRNGAIARIAEQTGVHKEALQTWVKRA</sequence>
<name>A0A5C4X5N2_9MICO</name>
<evidence type="ECO:0000313" key="1">
    <source>
        <dbReference type="EMBL" id="TNM56142.1"/>
    </source>
</evidence>
<dbReference type="InterPro" id="IPR036388">
    <property type="entry name" value="WH-like_DNA-bd_sf"/>
</dbReference>
<reference evidence="1 2" key="1">
    <citation type="submission" date="2019-06" db="EMBL/GenBank/DDBJ databases">
        <authorList>
            <person name="Mardanova A.M."/>
            <person name="Pudova D.S."/>
            <person name="Shagimardanova E.I."/>
            <person name="Gogoleva N.E."/>
            <person name="Lutfullin M.T."/>
            <person name="Hadieva G.F."/>
            <person name="Sharipova M.R."/>
        </authorList>
    </citation>
    <scope>NUCLEOTIDE SEQUENCE [LARGE SCALE GENOMIC DNA]</scope>
    <source>
        <strain evidence="1 2">MG-1</strain>
    </source>
</reference>
<comment type="caution">
    <text evidence="1">The sequence shown here is derived from an EMBL/GenBank/DDBJ whole genome shotgun (WGS) entry which is preliminary data.</text>
</comment>
<organism evidence="1 2">
    <name type="scientific">Brevibacterium sediminis</name>
    <dbReference type="NCBI Taxonomy" id="1857024"/>
    <lineage>
        <taxon>Bacteria</taxon>
        <taxon>Bacillati</taxon>
        <taxon>Actinomycetota</taxon>
        <taxon>Actinomycetes</taxon>
        <taxon>Micrococcales</taxon>
        <taxon>Brevibacteriaceae</taxon>
        <taxon>Brevibacterium</taxon>
    </lineage>
</organism>